<dbReference type="AlphaFoldDB" id="A0A2T0TFL5"/>
<keyword evidence="1" id="KW-0472">Membrane</keyword>
<evidence type="ECO:0000313" key="2">
    <source>
        <dbReference type="EMBL" id="PRY44444.1"/>
    </source>
</evidence>
<feature type="transmembrane region" description="Helical" evidence="1">
    <location>
        <begin position="28"/>
        <end position="52"/>
    </location>
</feature>
<evidence type="ECO:0000313" key="3">
    <source>
        <dbReference type="Proteomes" id="UP000239494"/>
    </source>
</evidence>
<name>A0A2T0TFL5_9PSEU</name>
<dbReference type="Proteomes" id="UP000239494">
    <property type="component" value="Unassembled WGS sequence"/>
</dbReference>
<protein>
    <submittedName>
        <fullName evidence="2">Uncharacterized protein</fullName>
    </submittedName>
</protein>
<gene>
    <name evidence="2" type="ORF">CLV43_1029</name>
</gene>
<keyword evidence="3" id="KW-1185">Reference proteome</keyword>
<feature type="transmembrane region" description="Helical" evidence="1">
    <location>
        <begin position="131"/>
        <end position="151"/>
    </location>
</feature>
<keyword evidence="1" id="KW-0812">Transmembrane</keyword>
<comment type="caution">
    <text evidence="2">The sequence shown here is derived from an EMBL/GenBank/DDBJ whole genome shotgun (WGS) entry which is preliminary data.</text>
</comment>
<proteinExistence type="predicted"/>
<dbReference type="EMBL" id="PVTF01000002">
    <property type="protein sequence ID" value="PRY44444.1"/>
    <property type="molecule type" value="Genomic_DNA"/>
</dbReference>
<keyword evidence="1" id="KW-1133">Transmembrane helix</keyword>
<accession>A0A2T0TFL5</accession>
<organism evidence="2 3">
    <name type="scientific">Umezawaea tangerina</name>
    <dbReference type="NCBI Taxonomy" id="84725"/>
    <lineage>
        <taxon>Bacteria</taxon>
        <taxon>Bacillati</taxon>
        <taxon>Actinomycetota</taxon>
        <taxon>Actinomycetes</taxon>
        <taxon>Pseudonocardiales</taxon>
        <taxon>Pseudonocardiaceae</taxon>
        <taxon>Umezawaea</taxon>
    </lineage>
</organism>
<reference evidence="2 3" key="1">
    <citation type="submission" date="2018-03" db="EMBL/GenBank/DDBJ databases">
        <title>Genomic Encyclopedia of Archaeal and Bacterial Type Strains, Phase II (KMG-II): from individual species to whole genera.</title>
        <authorList>
            <person name="Goeker M."/>
        </authorList>
    </citation>
    <scope>NUCLEOTIDE SEQUENCE [LARGE SCALE GENOMIC DNA]</scope>
    <source>
        <strain evidence="2 3">DSM 44720</strain>
    </source>
</reference>
<feature type="transmembrane region" description="Helical" evidence="1">
    <location>
        <begin position="106"/>
        <end position="125"/>
    </location>
</feature>
<feature type="transmembrane region" description="Helical" evidence="1">
    <location>
        <begin position="72"/>
        <end position="99"/>
    </location>
</feature>
<evidence type="ECO:0000256" key="1">
    <source>
        <dbReference type="SAM" id="Phobius"/>
    </source>
</evidence>
<sequence>MSGKASGKGHSFTTMVTTKNGLTPPSTIITAFFGFLASTVVSLAAIVLLAGSHGQLVDSLRQSNPSMTDEQLQSTATLGLGFAIGVAAVIALVHLWLAFKLKAGRNWARVVLTVITLLQLASIVATQGNTAVGYASCAIAVVAVVLSYLPASNAYIADVKRSA</sequence>